<evidence type="ECO:0000256" key="4">
    <source>
        <dbReference type="ARBA" id="ARBA00022989"/>
    </source>
</evidence>
<feature type="domain" description="ABC3 transporter permease C-terminal" evidence="7">
    <location>
        <begin position="62"/>
        <end position="179"/>
    </location>
</feature>
<dbReference type="AlphaFoldDB" id="A0A268RYG1"/>
<evidence type="ECO:0000256" key="2">
    <source>
        <dbReference type="ARBA" id="ARBA00022475"/>
    </source>
</evidence>
<evidence type="ECO:0000256" key="1">
    <source>
        <dbReference type="ARBA" id="ARBA00004651"/>
    </source>
</evidence>
<organism evidence="8 9">
    <name type="scientific">Shouchella clausii</name>
    <name type="common">Alkalihalobacillus clausii</name>
    <dbReference type="NCBI Taxonomy" id="79880"/>
    <lineage>
        <taxon>Bacteria</taxon>
        <taxon>Bacillati</taxon>
        <taxon>Bacillota</taxon>
        <taxon>Bacilli</taxon>
        <taxon>Bacillales</taxon>
        <taxon>Bacillaceae</taxon>
        <taxon>Shouchella</taxon>
    </lineage>
</organism>
<feature type="transmembrane region" description="Helical" evidence="6">
    <location>
        <begin position="60"/>
        <end position="82"/>
    </location>
</feature>
<proteinExistence type="inferred from homology"/>
<evidence type="ECO:0000256" key="6">
    <source>
        <dbReference type="PIRNR" id="PIRNR018968"/>
    </source>
</evidence>
<dbReference type="RefSeq" id="WP_095328028.1">
    <property type="nucleotide sequence ID" value="NZ_NPBS01000073.1"/>
</dbReference>
<reference evidence="8 9" key="1">
    <citation type="submission" date="2017-07" db="EMBL/GenBank/DDBJ databases">
        <title>Isolation and whole genome analysis of endospore-forming bacteria from heroin.</title>
        <authorList>
            <person name="Kalinowski J."/>
            <person name="Ahrens B."/>
            <person name="Al-Dilaimi A."/>
            <person name="Winkler A."/>
            <person name="Wibberg D."/>
            <person name="Schleenbecker U."/>
            <person name="Ruckert C."/>
            <person name="Wolfel R."/>
            <person name="Grass G."/>
        </authorList>
    </citation>
    <scope>NUCLEOTIDE SEQUENCE [LARGE SCALE GENOMIC DNA]</scope>
    <source>
        <strain evidence="8 9">7523-2</strain>
    </source>
</reference>
<keyword evidence="6" id="KW-0813">Transport</keyword>
<evidence type="ECO:0000313" key="9">
    <source>
        <dbReference type="Proteomes" id="UP000216133"/>
    </source>
</evidence>
<feature type="transmembrane region" description="Helical" evidence="6">
    <location>
        <begin position="196"/>
        <end position="215"/>
    </location>
</feature>
<dbReference type="Pfam" id="PF02687">
    <property type="entry name" value="FtsX"/>
    <property type="match status" value="1"/>
</dbReference>
<evidence type="ECO:0000313" key="8">
    <source>
        <dbReference type="EMBL" id="PAF25279.1"/>
    </source>
</evidence>
<keyword evidence="3 6" id="KW-0812">Transmembrane</keyword>
<gene>
    <name evidence="8" type="ORF">CHH61_14345</name>
</gene>
<evidence type="ECO:0000259" key="7">
    <source>
        <dbReference type="Pfam" id="PF02687"/>
    </source>
</evidence>
<feature type="transmembrane region" description="Helical" evidence="6">
    <location>
        <begin position="572"/>
        <end position="594"/>
    </location>
</feature>
<feature type="transmembrane region" description="Helical" evidence="6">
    <location>
        <begin position="227"/>
        <end position="250"/>
    </location>
</feature>
<accession>A0A268RYG1</accession>
<feature type="transmembrane region" description="Helical" evidence="6">
    <location>
        <begin position="282"/>
        <end position="304"/>
    </location>
</feature>
<dbReference type="Proteomes" id="UP000216133">
    <property type="component" value="Unassembled WGS sequence"/>
</dbReference>
<dbReference type="PANTHER" id="PTHR46795:SF1">
    <property type="entry name" value="ABC TRANSPORTER PERMEASE PROTEIN"/>
    <property type="match status" value="1"/>
</dbReference>
<keyword evidence="4 6" id="KW-1133">Transmembrane helix</keyword>
<dbReference type="EMBL" id="NPBS01000073">
    <property type="protein sequence ID" value="PAF25279.1"/>
    <property type="molecule type" value="Genomic_DNA"/>
</dbReference>
<evidence type="ECO:0000256" key="5">
    <source>
        <dbReference type="ARBA" id="ARBA00023136"/>
    </source>
</evidence>
<feature type="transmembrane region" description="Helical" evidence="6">
    <location>
        <begin position="606"/>
        <end position="628"/>
    </location>
</feature>
<dbReference type="InterPro" id="IPR003838">
    <property type="entry name" value="ABC3_permease_C"/>
</dbReference>
<dbReference type="GO" id="GO:0005886">
    <property type="term" value="C:plasma membrane"/>
    <property type="evidence" value="ECO:0007669"/>
    <property type="project" value="UniProtKB-SubCell"/>
</dbReference>
<keyword evidence="2 6" id="KW-1003">Cell membrane</keyword>
<dbReference type="InterPro" id="IPR027022">
    <property type="entry name" value="ABC_permease_BceB-typ"/>
</dbReference>
<evidence type="ECO:0000256" key="3">
    <source>
        <dbReference type="ARBA" id="ARBA00022692"/>
    </source>
</evidence>
<sequence>MNLRTLARRNITGHAQRYAAYFLSCVFTVMIFFIYAQFIFHPDIAEESIHQVVKNGMVAAQVIIVLFSIFFIAYSNNVFLQVRSQEFGLLTLFGMNRRQLRSLVYYEQTIISIVAIVCGLLLGTLFSKLFLMFMTMLLAVDAPITFKFVPAAYLVTGVGFFLLFQVLSLLSFWKLRNQEVIQMLKEASKPKMMPKTSVWLTVLTVVCLGAGYGLAVTTNMMTVMLTMFPVLGLVVVGTYFLFTQGTVALYKRLYSNKRSLYSGTTLITRTNILFRLKDYARMLFLTSVISAVVLTASGTVYMFFNAILTEGMGNMPYSIFWTVEETDDEADIITTEKVESLLAEYDSEVLFKIDEQTLVAMFQGTPSYMNEPSVLFGSAISESTFNRISTDIGLEPVSLEGNEVIAYSREADLFAADQFNELTITFGETEQTFTDLEVRNEVLFSSNSTFILSDEAFAKAEQAPAVQHDRFIAYELDDWQNETEVSEAIMDATGEHGYLVQAKPYQYHMLMQMYSLILFIGLFVSLLFFIVQGSMLYLKLFTDLADTKKQLFALNRIGLTDKEKRRILDKQMGFLFFVPVLVGSVHASFAYVMLSNMLDVNLVLNAILVISIYAGLQLIYFLITRLLYFRAALN</sequence>
<dbReference type="InterPro" id="IPR052536">
    <property type="entry name" value="ABC-4_Integral_Memb_Prot"/>
</dbReference>
<name>A0A268RYG1_SHOCL</name>
<dbReference type="PIRSF" id="PIRSF018968">
    <property type="entry name" value="ABC_permease_BceB"/>
    <property type="match status" value="1"/>
</dbReference>
<dbReference type="GO" id="GO:0055085">
    <property type="term" value="P:transmembrane transport"/>
    <property type="evidence" value="ECO:0007669"/>
    <property type="project" value="UniProtKB-UniRule"/>
</dbReference>
<protein>
    <recommendedName>
        <fullName evidence="7">ABC3 transporter permease C-terminal domain-containing protein</fullName>
    </recommendedName>
</protein>
<comment type="similarity">
    <text evidence="6">Belongs to the ABC-4 integral membrane protein family.</text>
</comment>
<feature type="transmembrane region" description="Helical" evidence="6">
    <location>
        <begin position="103"/>
        <end position="131"/>
    </location>
</feature>
<dbReference type="PANTHER" id="PTHR46795">
    <property type="entry name" value="ABC TRANSPORTER PERMEASE-RELATED-RELATED"/>
    <property type="match status" value="1"/>
</dbReference>
<comment type="caution">
    <text evidence="8">The sequence shown here is derived from an EMBL/GenBank/DDBJ whole genome shotgun (WGS) entry which is preliminary data.</text>
</comment>
<feature type="transmembrane region" description="Helical" evidence="6">
    <location>
        <begin position="151"/>
        <end position="175"/>
    </location>
</feature>
<feature type="transmembrane region" description="Helical" evidence="6">
    <location>
        <begin position="20"/>
        <end position="40"/>
    </location>
</feature>
<comment type="subcellular location">
    <subcellularLocation>
        <location evidence="1 6">Cell membrane</location>
        <topology evidence="1 6">Multi-pass membrane protein</topology>
    </subcellularLocation>
</comment>
<feature type="transmembrane region" description="Helical" evidence="6">
    <location>
        <begin position="513"/>
        <end position="531"/>
    </location>
</feature>
<keyword evidence="5 6" id="KW-0472">Membrane</keyword>